<evidence type="ECO:0000313" key="7">
    <source>
        <dbReference type="Proteomes" id="UP000233767"/>
    </source>
</evidence>
<keyword evidence="3" id="KW-0378">Hydrolase</keyword>
<dbReference type="Proteomes" id="UP000233767">
    <property type="component" value="Unassembled WGS sequence"/>
</dbReference>
<keyword evidence="7" id="KW-1185">Reference proteome</keyword>
<reference evidence="6 8" key="2">
    <citation type="submission" date="2018-10" db="EMBL/GenBank/DDBJ databases">
        <title>Genomic Encyclopedia of Archaeal and Bacterial Type Strains, Phase II (KMG-II): from individual species to whole genera.</title>
        <authorList>
            <person name="Goeker M."/>
        </authorList>
    </citation>
    <scope>NUCLEOTIDE SEQUENCE [LARGE SCALE GENOMIC DNA]</scope>
    <source>
        <strain evidence="6 8">DSM 21886</strain>
    </source>
</reference>
<dbReference type="CDD" id="cd02696">
    <property type="entry name" value="MurNAc-LAA"/>
    <property type="match status" value="1"/>
</dbReference>
<dbReference type="SMART" id="SM00646">
    <property type="entry name" value="Ami_3"/>
    <property type="match status" value="1"/>
</dbReference>
<evidence type="ECO:0000259" key="4">
    <source>
        <dbReference type="SMART" id="SM00646"/>
    </source>
</evidence>
<dbReference type="EC" id="3.5.1.28" evidence="2"/>
<dbReference type="AlphaFoldDB" id="A0A497UY00"/>
<protein>
    <recommendedName>
        <fullName evidence="2">N-acetylmuramoyl-L-alanine amidase</fullName>
        <ecNumber evidence="2">3.5.1.28</ecNumber>
    </recommendedName>
</protein>
<dbReference type="EMBL" id="RCCB01000010">
    <property type="protein sequence ID" value="RLJ34727.1"/>
    <property type="molecule type" value="Genomic_DNA"/>
</dbReference>
<evidence type="ECO:0000256" key="3">
    <source>
        <dbReference type="ARBA" id="ARBA00022801"/>
    </source>
</evidence>
<dbReference type="PANTHER" id="PTHR30404">
    <property type="entry name" value="N-ACETYLMURAMOYL-L-ALANINE AMIDASE"/>
    <property type="match status" value="1"/>
</dbReference>
<dbReference type="Pfam" id="PF01520">
    <property type="entry name" value="Amidase_3"/>
    <property type="match status" value="1"/>
</dbReference>
<evidence type="ECO:0000313" key="6">
    <source>
        <dbReference type="EMBL" id="RLJ34727.1"/>
    </source>
</evidence>
<dbReference type="RefSeq" id="WP_101471567.1">
    <property type="nucleotide sequence ID" value="NZ_PJND01000007.1"/>
</dbReference>
<comment type="catalytic activity">
    <reaction evidence="1">
        <text>Hydrolyzes the link between N-acetylmuramoyl residues and L-amino acid residues in certain cell-wall glycopeptides.</text>
        <dbReference type="EC" id="3.5.1.28"/>
    </reaction>
</comment>
<dbReference type="GO" id="GO:0009253">
    <property type="term" value="P:peptidoglycan catabolic process"/>
    <property type="evidence" value="ECO:0007669"/>
    <property type="project" value="InterPro"/>
</dbReference>
<evidence type="ECO:0000256" key="1">
    <source>
        <dbReference type="ARBA" id="ARBA00001561"/>
    </source>
</evidence>
<dbReference type="InterPro" id="IPR050695">
    <property type="entry name" value="N-acetylmuramoyl_amidase_3"/>
</dbReference>
<evidence type="ECO:0000256" key="2">
    <source>
        <dbReference type="ARBA" id="ARBA00011901"/>
    </source>
</evidence>
<evidence type="ECO:0000313" key="8">
    <source>
        <dbReference type="Proteomes" id="UP000275027"/>
    </source>
</evidence>
<dbReference type="GO" id="GO:0008745">
    <property type="term" value="F:N-acetylmuramoyl-L-alanine amidase activity"/>
    <property type="evidence" value="ECO:0007669"/>
    <property type="project" value="UniProtKB-EC"/>
</dbReference>
<comment type="caution">
    <text evidence="6">The sequence shown here is derived from an EMBL/GenBank/DDBJ whole genome shotgun (WGS) entry which is preliminary data.</text>
</comment>
<sequence>MKNTWKFLGAAVLVSILSFTTPESKKRIVIDAGHGGQDIGATHGFYSEKQIVSNIAKQIASQNRNTEIEIILTRDNDEFSSLQERTEKINKLQPDLVISLHVNKNTNEEANGIEAYVSEQNERFEASKAHAEELISVLSDNKLRSRGVKIAPMYLLKNTKSPAVVLELGFLSNANDRSYLSSNSGQKEIAQKILEYLAR</sequence>
<dbReference type="Gene3D" id="3.40.630.40">
    <property type="entry name" value="Zn-dependent exopeptidases"/>
    <property type="match status" value="1"/>
</dbReference>
<dbReference type="Proteomes" id="UP000275027">
    <property type="component" value="Unassembled WGS sequence"/>
</dbReference>
<dbReference type="GO" id="GO:0030288">
    <property type="term" value="C:outer membrane-bounded periplasmic space"/>
    <property type="evidence" value="ECO:0007669"/>
    <property type="project" value="TreeGrafter"/>
</dbReference>
<evidence type="ECO:0000313" key="5">
    <source>
        <dbReference type="EMBL" id="PKW29772.1"/>
    </source>
</evidence>
<dbReference type="EMBL" id="PJND01000007">
    <property type="protein sequence ID" value="PKW29772.1"/>
    <property type="molecule type" value="Genomic_DNA"/>
</dbReference>
<organism evidence="6 8">
    <name type="scientific">Flavobacterium lindanitolerans</name>
    <dbReference type="NCBI Taxonomy" id="428988"/>
    <lineage>
        <taxon>Bacteria</taxon>
        <taxon>Pseudomonadati</taxon>
        <taxon>Bacteroidota</taxon>
        <taxon>Flavobacteriia</taxon>
        <taxon>Flavobacteriales</taxon>
        <taxon>Flavobacteriaceae</taxon>
        <taxon>Flavobacterium</taxon>
    </lineage>
</organism>
<name>A0A497UY00_9FLAO</name>
<accession>A0A497UY00</accession>
<proteinExistence type="predicted"/>
<dbReference type="SUPFAM" id="SSF53187">
    <property type="entry name" value="Zn-dependent exopeptidases"/>
    <property type="match status" value="1"/>
</dbReference>
<reference evidence="5 7" key="1">
    <citation type="submission" date="2017-12" db="EMBL/GenBank/DDBJ databases">
        <title>Genomic Encyclopedia of Type Strains, Phase III (KMG-III): the genomes of soil and plant-associated and newly described type strains.</title>
        <authorList>
            <person name="Whitman W."/>
        </authorList>
    </citation>
    <scope>NUCLEOTIDE SEQUENCE [LARGE SCALE GENOMIC DNA]</scope>
    <source>
        <strain evidence="5 7">IP-10</strain>
    </source>
</reference>
<dbReference type="InterPro" id="IPR002508">
    <property type="entry name" value="MurNAc-LAA_cat"/>
</dbReference>
<dbReference type="PANTHER" id="PTHR30404:SF0">
    <property type="entry name" value="N-ACETYLMURAMOYL-L-ALANINE AMIDASE AMIC"/>
    <property type="match status" value="1"/>
</dbReference>
<gene>
    <name evidence="5" type="ORF">B0G92_1417</name>
    <name evidence="6" type="ORF">CLV50_0087</name>
</gene>
<feature type="domain" description="MurNAc-LAA" evidence="4">
    <location>
        <begin position="86"/>
        <end position="198"/>
    </location>
</feature>